<evidence type="ECO:0000256" key="3">
    <source>
        <dbReference type="ARBA" id="ARBA00023136"/>
    </source>
</evidence>
<dbReference type="InterPro" id="IPR039789">
    <property type="entry name" value="CYRI"/>
</dbReference>
<comment type="caution">
    <text evidence="6">The sequence shown here is derived from an EMBL/GenBank/DDBJ whole genome shotgun (WGS) entry which is preliminary data.</text>
</comment>
<name>A0ABQ9EQJ8_TEGGR</name>
<feature type="domain" description="CYRIA/CYRIB Rac1 binding" evidence="5">
    <location>
        <begin position="21"/>
        <end position="329"/>
    </location>
</feature>
<dbReference type="Proteomes" id="UP001217089">
    <property type="component" value="Unassembled WGS sequence"/>
</dbReference>
<evidence type="ECO:0000256" key="1">
    <source>
        <dbReference type="ARBA" id="ARBA00004635"/>
    </source>
</evidence>
<evidence type="ECO:0000256" key="2">
    <source>
        <dbReference type="ARBA" id="ARBA00005778"/>
    </source>
</evidence>
<keyword evidence="4" id="KW-0449">Lipoprotein</keyword>
<dbReference type="InterPro" id="IPR009828">
    <property type="entry name" value="CYRIA/CYRIB_Rac1-bd"/>
</dbReference>
<keyword evidence="7" id="KW-1185">Reference proteome</keyword>
<comment type="subcellular location">
    <subcellularLocation>
        <location evidence="1">Membrane</location>
        <topology evidence="1">Lipid-anchor</topology>
    </subcellularLocation>
</comment>
<keyword evidence="3" id="KW-0472">Membrane</keyword>
<accession>A0ABQ9EQJ8</accession>
<proteinExistence type="inferred from homology"/>
<evidence type="ECO:0000259" key="5">
    <source>
        <dbReference type="Pfam" id="PF07159"/>
    </source>
</evidence>
<reference evidence="6 7" key="1">
    <citation type="submission" date="2022-12" db="EMBL/GenBank/DDBJ databases">
        <title>Chromosome-level genome of Tegillarca granosa.</title>
        <authorList>
            <person name="Kim J."/>
        </authorList>
    </citation>
    <scope>NUCLEOTIDE SEQUENCE [LARGE SCALE GENOMIC DNA]</scope>
    <source>
        <strain evidence="6">Teg-2019</strain>
        <tissue evidence="6">Adductor muscle</tissue>
    </source>
</reference>
<protein>
    <recommendedName>
        <fullName evidence="5">CYRIA/CYRIB Rac1 binding domain-containing protein</fullName>
    </recommendedName>
</protein>
<dbReference type="EMBL" id="JARBDR010000813">
    <property type="protein sequence ID" value="KAJ8306631.1"/>
    <property type="molecule type" value="Genomic_DNA"/>
</dbReference>
<organism evidence="6 7">
    <name type="scientific">Tegillarca granosa</name>
    <name type="common">Malaysian cockle</name>
    <name type="synonym">Anadara granosa</name>
    <dbReference type="NCBI Taxonomy" id="220873"/>
    <lineage>
        <taxon>Eukaryota</taxon>
        <taxon>Metazoa</taxon>
        <taxon>Spiralia</taxon>
        <taxon>Lophotrochozoa</taxon>
        <taxon>Mollusca</taxon>
        <taxon>Bivalvia</taxon>
        <taxon>Autobranchia</taxon>
        <taxon>Pteriomorphia</taxon>
        <taxon>Arcoida</taxon>
        <taxon>Arcoidea</taxon>
        <taxon>Arcidae</taxon>
        <taxon>Tegillarca</taxon>
    </lineage>
</organism>
<dbReference type="PANTHER" id="PTHR12422">
    <property type="entry name" value="GH09096P"/>
    <property type="match status" value="1"/>
</dbReference>
<comment type="similarity">
    <text evidence="2">Belongs to the CYRI family.</text>
</comment>
<evidence type="ECO:0000256" key="4">
    <source>
        <dbReference type="ARBA" id="ARBA00023288"/>
    </source>
</evidence>
<evidence type="ECO:0000313" key="6">
    <source>
        <dbReference type="EMBL" id="KAJ8306631.1"/>
    </source>
</evidence>
<evidence type="ECO:0000313" key="7">
    <source>
        <dbReference type="Proteomes" id="UP001217089"/>
    </source>
</evidence>
<gene>
    <name evidence="6" type="ORF">KUTeg_017176</name>
</gene>
<sequence>MGNLLKILLKDDGSRDDAYDKIFVDFEKAEPREAEKEVWDKTQAVLLKGQSILKDLQNYTGATDHIRQAIMNPKNEELQEKAWQAVSREVNKLKEFYEFSLQLEEVVNDLLEELCSGTQTARQHLETQQALFKQFAEILDFVLRFDDLKMTNPSIQNDFSYYRRTQSRTKMANESTNSLDETEENCVVTKEMANRMSLFYAEAMPMLKTVSDSTTRFVSSHKEMEINTTPECLSTMADICRVMIECPDLRSRFQSEENTLFCLRVMVAVIVLYDHVHPLGAFVKSSGIDIKSSIKVLQEQEPVKVEGLLNTLRYSTKHVHEETTPKGVKSLLGILPK</sequence>
<dbReference type="Pfam" id="PF07159">
    <property type="entry name" value="CYRIA-B_Rac1-bd"/>
    <property type="match status" value="1"/>
</dbReference>